<name>A0ABV0J5C2_9CYAN</name>
<gene>
    <name evidence="1" type="ORF">NC998_07460</name>
</gene>
<dbReference type="InterPro" id="IPR002763">
    <property type="entry name" value="DUF72"/>
</dbReference>
<sequence>MNFFLGCAVWAYKDWVGDLFPAKSRPTDFLQLYSRRFTTVEGNTTFYSVPDAETVARWAAETPPGFEFCLKLPRDITHQGLLAPQIPAALGFLEHMQGLGDRLGPMFVQLPPSYSPAWLDDLTAFLQAWPRETALLALEVRHLDWFKSTHATQLTALLEELGVGRVLLDTRAVYNGPNDPQLNSERRKPKLPLQPTVTAPFSLVRFINHPEREVNEEYWAEWVTHVDQWLRQGTRVYFFMHCPQEARSPGYARAFQHLLEKQGVPVPALPWDSFDQPPAQLSLF</sequence>
<accession>A0ABV0J5C2</accession>
<dbReference type="PANTHER" id="PTHR30348:SF9">
    <property type="entry name" value="UPF0759 PROTEIN YECE"/>
    <property type="match status" value="1"/>
</dbReference>
<dbReference type="SUPFAM" id="SSF117396">
    <property type="entry name" value="TM1631-like"/>
    <property type="match status" value="1"/>
</dbReference>
<keyword evidence="2" id="KW-1185">Reference proteome</keyword>
<dbReference type="PANTHER" id="PTHR30348">
    <property type="entry name" value="UNCHARACTERIZED PROTEIN YECE"/>
    <property type="match status" value="1"/>
</dbReference>
<dbReference type="InterPro" id="IPR036520">
    <property type="entry name" value="UPF0759_sf"/>
</dbReference>
<dbReference type="RefSeq" id="WP_190439218.1">
    <property type="nucleotide sequence ID" value="NZ_JAMPKM010000003.1"/>
</dbReference>
<evidence type="ECO:0000313" key="1">
    <source>
        <dbReference type="EMBL" id="MEP0816930.1"/>
    </source>
</evidence>
<reference evidence="1 2" key="1">
    <citation type="submission" date="2022-04" db="EMBL/GenBank/DDBJ databases">
        <title>Positive selection, recombination, and allopatry shape intraspecific diversity of widespread and dominant cyanobacteria.</title>
        <authorList>
            <person name="Wei J."/>
            <person name="Shu W."/>
            <person name="Hu C."/>
        </authorList>
    </citation>
    <scope>NUCLEOTIDE SEQUENCE [LARGE SCALE GENOMIC DNA]</scope>
    <source>
        <strain evidence="1 2">GB2-A4</strain>
    </source>
</reference>
<proteinExistence type="predicted"/>
<protein>
    <submittedName>
        <fullName evidence="1">DUF72 domain-containing protein</fullName>
    </submittedName>
</protein>
<dbReference type="EMBL" id="JAMPKM010000003">
    <property type="protein sequence ID" value="MEP0816930.1"/>
    <property type="molecule type" value="Genomic_DNA"/>
</dbReference>
<dbReference type="Pfam" id="PF01904">
    <property type="entry name" value="DUF72"/>
    <property type="match status" value="1"/>
</dbReference>
<evidence type="ECO:0000313" key="2">
    <source>
        <dbReference type="Proteomes" id="UP001464891"/>
    </source>
</evidence>
<dbReference type="Proteomes" id="UP001464891">
    <property type="component" value="Unassembled WGS sequence"/>
</dbReference>
<dbReference type="Gene3D" id="3.20.20.410">
    <property type="entry name" value="Protein of unknown function UPF0759"/>
    <property type="match status" value="1"/>
</dbReference>
<comment type="caution">
    <text evidence="1">The sequence shown here is derived from an EMBL/GenBank/DDBJ whole genome shotgun (WGS) entry which is preliminary data.</text>
</comment>
<organism evidence="1 2">
    <name type="scientific">Trichocoleus desertorum GB2-A4</name>
    <dbReference type="NCBI Taxonomy" id="2933944"/>
    <lineage>
        <taxon>Bacteria</taxon>
        <taxon>Bacillati</taxon>
        <taxon>Cyanobacteriota</taxon>
        <taxon>Cyanophyceae</taxon>
        <taxon>Leptolyngbyales</taxon>
        <taxon>Trichocoleusaceae</taxon>
        <taxon>Trichocoleus</taxon>
    </lineage>
</organism>